<proteinExistence type="predicted"/>
<gene>
    <name evidence="3" type="ORF">PQJ73_05925</name>
</gene>
<dbReference type="SUPFAM" id="SSF143243">
    <property type="entry name" value="Nqo5-like"/>
    <property type="match status" value="1"/>
</dbReference>
<organism evidence="3 4">
    <name type="scientific">Rhodoplanes tepidamans</name>
    <name type="common">Rhodoplanes cryptolactis</name>
    <dbReference type="NCBI Taxonomy" id="200616"/>
    <lineage>
        <taxon>Bacteria</taxon>
        <taxon>Pseudomonadati</taxon>
        <taxon>Pseudomonadota</taxon>
        <taxon>Alphaproteobacteria</taxon>
        <taxon>Hyphomicrobiales</taxon>
        <taxon>Nitrobacteraceae</taxon>
        <taxon>Rhodoplanes</taxon>
    </lineage>
</organism>
<accession>A0ABT5J6F5</accession>
<reference evidence="3" key="2">
    <citation type="submission" date="2023-02" db="EMBL/GenBank/DDBJ databases">
        <authorList>
            <person name="Rayyan A."/>
            <person name="Meyer T."/>
            <person name="Kyndt J.A."/>
        </authorList>
    </citation>
    <scope>NUCLEOTIDE SEQUENCE</scope>
    <source>
        <strain evidence="3">DSM 9987</strain>
    </source>
</reference>
<feature type="compositionally biased region" description="Acidic residues" evidence="1">
    <location>
        <begin position="69"/>
        <end position="88"/>
    </location>
</feature>
<dbReference type="EMBL" id="JAQQLI010000006">
    <property type="protein sequence ID" value="MDC7785215.1"/>
    <property type="molecule type" value="Genomic_DNA"/>
</dbReference>
<evidence type="ECO:0000313" key="3">
    <source>
        <dbReference type="EMBL" id="MDC7785215.1"/>
    </source>
</evidence>
<feature type="region of interest" description="Disordered" evidence="1">
    <location>
        <begin position="63"/>
        <end position="99"/>
    </location>
</feature>
<dbReference type="RefSeq" id="WP_272776061.1">
    <property type="nucleotide sequence ID" value="NZ_JAQQLI010000006.1"/>
</dbReference>
<evidence type="ECO:0000313" key="4">
    <source>
        <dbReference type="Proteomes" id="UP001165652"/>
    </source>
</evidence>
<evidence type="ECO:0000259" key="2">
    <source>
        <dbReference type="Pfam" id="PF00329"/>
    </source>
</evidence>
<feature type="domain" description="NADH:ubiquinone oxidoreductase 30kDa subunit" evidence="2">
    <location>
        <begin position="104"/>
        <end position="172"/>
    </location>
</feature>
<name>A0ABT5J6F5_RHOTP</name>
<protein>
    <submittedName>
        <fullName evidence="3">NADH-quinone oxidoreductase subunit C</fullName>
    </submittedName>
</protein>
<reference evidence="3" key="1">
    <citation type="journal article" date="2023" name="Microbiol Resour">
        <title>Genome Sequences of Rhodoplanes serenus and Two Thermotolerant Strains, Rhodoplanes tepidamans and 'Rhodoplanes cryptolactis,' Further Refine the Genus.</title>
        <authorList>
            <person name="Rayyan A.A."/>
            <person name="Kyndt J.A."/>
        </authorList>
    </citation>
    <scope>NUCLEOTIDE SEQUENCE</scope>
    <source>
        <strain evidence="3">DSM 9987</strain>
    </source>
</reference>
<keyword evidence="4" id="KW-1185">Reference proteome</keyword>
<dbReference type="InterPro" id="IPR037232">
    <property type="entry name" value="NADH_quin_OxRdtase_su_C/D-like"/>
</dbReference>
<dbReference type="Proteomes" id="UP001165652">
    <property type="component" value="Unassembled WGS sequence"/>
</dbReference>
<evidence type="ECO:0000256" key="1">
    <source>
        <dbReference type="SAM" id="MobiDB-lite"/>
    </source>
</evidence>
<dbReference type="Pfam" id="PF00329">
    <property type="entry name" value="Complex1_30kDa"/>
    <property type="match status" value="1"/>
</dbReference>
<dbReference type="InterPro" id="IPR001268">
    <property type="entry name" value="NADH_UbQ_OxRdtase_30kDa_su"/>
</dbReference>
<comment type="caution">
    <text evidence="3">The sequence shown here is derived from an EMBL/GenBank/DDBJ whole genome shotgun (WGS) entry which is preliminary data.</text>
</comment>
<dbReference type="Gene3D" id="3.30.460.80">
    <property type="entry name" value="NADH:ubiquinone oxidoreductase, 30kDa subunit"/>
    <property type="match status" value="1"/>
</dbReference>
<sequence length="207" mass="22045">MSRIPDDIETRLREAAPRGVDYASSTDPHGVTVAWAGLADREELLSVAQLLHGLGARLSMISASQPPAPEDEEEDDDGEAEEGAEAAAEEAPAPVSFGGTPLDGTSYELAYHFDLGGDTLTVVAYLPAGGSVASLTPLFRTADWNERELMECYAVTVRNHPDPRRLFLDASIDPAVLERLIPFSTLVNAASTKGLWEKIMTGHAGAA</sequence>